<protein>
    <recommendedName>
        <fullName evidence="1">N-acetyltransferase domain-containing protein</fullName>
    </recommendedName>
</protein>
<feature type="domain" description="N-acetyltransferase" evidence="1">
    <location>
        <begin position="32"/>
        <end position="186"/>
    </location>
</feature>
<comment type="caution">
    <text evidence="2">The sequence shown here is derived from an EMBL/GenBank/DDBJ whole genome shotgun (WGS) entry which is preliminary data.</text>
</comment>
<dbReference type="AlphaFoldDB" id="A0A087MJ75"/>
<dbReference type="Gene3D" id="3.40.630.30">
    <property type="match status" value="1"/>
</dbReference>
<dbReference type="GO" id="GO:0016747">
    <property type="term" value="F:acyltransferase activity, transferring groups other than amino-acyl groups"/>
    <property type="evidence" value="ECO:0007669"/>
    <property type="project" value="InterPro"/>
</dbReference>
<dbReference type="EMBL" id="AVCJ01000011">
    <property type="protein sequence ID" value="KFL36928.1"/>
    <property type="molecule type" value="Genomic_DNA"/>
</dbReference>
<evidence type="ECO:0000313" key="2">
    <source>
        <dbReference type="EMBL" id="KFL36928.1"/>
    </source>
</evidence>
<dbReference type="PANTHER" id="PTHR43792">
    <property type="entry name" value="GNAT FAMILY, PUTATIVE (AFU_ORTHOLOGUE AFUA_3G00765)-RELATED-RELATED"/>
    <property type="match status" value="1"/>
</dbReference>
<dbReference type="PATRIC" id="fig|1121014.3.peg.1241"/>
<evidence type="ECO:0000313" key="3">
    <source>
        <dbReference type="Proteomes" id="UP000029085"/>
    </source>
</evidence>
<organism evidence="2 3">
    <name type="scientific">Arenimonas donghaensis DSM 18148 = HO3-R19</name>
    <dbReference type="NCBI Taxonomy" id="1121014"/>
    <lineage>
        <taxon>Bacteria</taxon>
        <taxon>Pseudomonadati</taxon>
        <taxon>Pseudomonadota</taxon>
        <taxon>Gammaproteobacteria</taxon>
        <taxon>Lysobacterales</taxon>
        <taxon>Lysobacteraceae</taxon>
        <taxon>Arenimonas</taxon>
    </lineage>
</organism>
<dbReference type="STRING" id="1121014.N788_12430"/>
<dbReference type="InterPro" id="IPR051531">
    <property type="entry name" value="N-acetyltransferase"/>
</dbReference>
<dbReference type="PROSITE" id="PS51186">
    <property type="entry name" value="GNAT"/>
    <property type="match status" value="1"/>
</dbReference>
<dbReference type="InterPro" id="IPR000182">
    <property type="entry name" value="GNAT_dom"/>
</dbReference>
<dbReference type="Pfam" id="PF13302">
    <property type="entry name" value="Acetyltransf_3"/>
    <property type="match status" value="1"/>
</dbReference>
<accession>A0A087MJ75</accession>
<dbReference type="PANTHER" id="PTHR43792:SF1">
    <property type="entry name" value="N-ACETYLTRANSFERASE DOMAIN-CONTAINING PROTEIN"/>
    <property type="match status" value="1"/>
</dbReference>
<dbReference type="InterPro" id="IPR016181">
    <property type="entry name" value="Acyl_CoA_acyltransferase"/>
</dbReference>
<reference evidence="2 3" key="2">
    <citation type="journal article" date="2015" name="Stand. Genomic Sci.">
        <title>High quality draft genomic sequence of Arenimonas donghaensis DSM 18148(T).</title>
        <authorList>
            <person name="Chen F."/>
            <person name="Wang H."/>
            <person name="Cao Y."/>
            <person name="Li X."/>
            <person name="Wang G."/>
        </authorList>
    </citation>
    <scope>NUCLEOTIDE SEQUENCE [LARGE SCALE GENOMIC DNA]</scope>
    <source>
        <strain evidence="2 3">HO3-R19</strain>
    </source>
</reference>
<gene>
    <name evidence="2" type="ORF">N788_12430</name>
</gene>
<evidence type="ECO:0000259" key="1">
    <source>
        <dbReference type="PROSITE" id="PS51186"/>
    </source>
</evidence>
<reference evidence="3" key="1">
    <citation type="submission" date="2013-08" db="EMBL/GenBank/DDBJ databases">
        <title>Genome sequencing of Arenimonas donghaensis.</title>
        <authorList>
            <person name="Chen F."/>
            <person name="Wang G."/>
        </authorList>
    </citation>
    <scope>NUCLEOTIDE SEQUENCE [LARGE SCALE GENOMIC DNA]</scope>
    <source>
        <strain evidence="3">HO3-R19</strain>
    </source>
</reference>
<name>A0A087MJ75_9GAMM</name>
<sequence>MPFSTAAWPAHRARSAWRPCVPELPTLAGDPLLLRPIGDQDQPLYVALYGDGETMGRAMPALDTTEAMRAFARERQAPRSGMRRMTWILADKHAGAGFGLLGLVLDEARGAEVGVLLPPAHQGQGHATQAIALVARYAFETLDLHRLYTRHAEGHAAASGLMRRLGFKPAPAGAPPHPIRWTLTRETWQAARRDKAGPFS</sequence>
<keyword evidence="3" id="KW-1185">Reference proteome</keyword>
<dbReference type="SUPFAM" id="SSF55729">
    <property type="entry name" value="Acyl-CoA N-acyltransferases (Nat)"/>
    <property type="match status" value="1"/>
</dbReference>
<proteinExistence type="predicted"/>
<dbReference type="Proteomes" id="UP000029085">
    <property type="component" value="Unassembled WGS sequence"/>
</dbReference>